<dbReference type="InterPro" id="IPR008974">
    <property type="entry name" value="TRAF-like"/>
</dbReference>
<keyword evidence="3" id="KW-1185">Reference proteome</keyword>
<organism evidence="2 3">
    <name type="scientific">Pyrus ussuriensis x Pyrus communis</name>
    <dbReference type="NCBI Taxonomy" id="2448454"/>
    <lineage>
        <taxon>Eukaryota</taxon>
        <taxon>Viridiplantae</taxon>
        <taxon>Streptophyta</taxon>
        <taxon>Embryophyta</taxon>
        <taxon>Tracheophyta</taxon>
        <taxon>Spermatophyta</taxon>
        <taxon>Magnoliopsida</taxon>
        <taxon>eudicotyledons</taxon>
        <taxon>Gunneridae</taxon>
        <taxon>Pentapetalae</taxon>
        <taxon>rosids</taxon>
        <taxon>fabids</taxon>
        <taxon>Rosales</taxon>
        <taxon>Rosaceae</taxon>
        <taxon>Amygdaloideae</taxon>
        <taxon>Maleae</taxon>
        <taxon>Pyrus</taxon>
    </lineage>
</organism>
<dbReference type="PANTHER" id="PTHR46162:SF2">
    <property type="entry name" value="ANKYRIN REPEAT-CONTAINING PROTEIN-RELATED"/>
    <property type="match status" value="1"/>
</dbReference>
<dbReference type="PROSITE" id="PS50144">
    <property type="entry name" value="MATH"/>
    <property type="match status" value="2"/>
</dbReference>
<protein>
    <submittedName>
        <fullName evidence="2">Inactive serine/threonine-protein kinase fnkC</fullName>
    </submittedName>
</protein>
<dbReference type="SMART" id="SM00061">
    <property type="entry name" value="MATH"/>
    <property type="match status" value="1"/>
</dbReference>
<dbReference type="PANTHER" id="PTHR46162">
    <property type="entry name" value="TRAF-LIKE FAMILY PROTEIN"/>
    <property type="match status" value="1"/>
</dbReference>
<dbReference type="Proteomes" id="UP000327157">
    <property type="component" value="Chromosome 13"/>
</dbReference>
<keyword evidence="2" id="KW-0418">Kinase</keyword>
<reference evidence="2 3" key="1">
    <citation type="submission" date="2019-09" db="EMBL/GenBank/DDBJ databases">
        <authorList>
            <person name="Ou C."/>
        </authorList>
    </citation>
    <scope>NUCLEOTIDE SEQUENCE [LARGE SCALE GENOMIC DNA]</scope>
    <source>
        <strain evidence="2">S2</strain>
        <tissue evidence="2">Leaf</tissue>
    </source>
</reference>
<feature type="domain" description="MATH" evidence="1">
    <location>
        <begin position="101"/>
        <end position="229"/>
    </location>
</feature>
<dbReference type="InterPro" id="IPR002083">
    <property type="entry name" value="MATH/TRAF_dom"/>
</dbReference>
<dbReference type="OrthoDB" id="1158753at2759"/>
<gene>
    <name evidence="2" type="ORF">D8674_009506</name>
</gene>
<keyword evidence="2" id="KW-0808">Transferase</keyword>
<accession>A0A5N5F865</accession>
<sequence>MVGAESLQNGCEVYVDFRFFLLDQNKGMFLVIQDANKKEKCFHAMMLYSGFDKLITLTSFTNPSNGYVIDDNCVIGAEVFVCKERRAGKGESISKIKDAVKCKHVWKVENFSKLGTECCKSEPFTAGERKWKIILYPKGKSLGEGTHISLYLGLDDPEKLSGSKVFAEYSLRIVDQMHARYECFKVNDCDWFSTSSPSWGWSKFISVDTLNQAGNGFLVKDACIVEAEVTVHGTATAL</sequence>
<reference evidence="2 3" key="3">
    <citation type="submission" date="2019-11" db="EMBL/GenBank/DDBJ databases">
        <title>A de novo genome assembly of a pear dwarfing rootstock.</title>
        <authorList>
            <person name="Wang F."/>
            <person name="Wang J."/>
            <person name="Li S."/>
            <person name="Zhang Y."/>
            <person name="Fang M."/>
            <person name="Ma L."/>
            <person name="Zhao Y."/>
            <person name="Jiang S."/>
        </authorList>
    </citation>
    <scope>NUCLEOTIDE SEQUENCE [LARGE SCALE GENOMIC DNA]</scope>
    <source>
        <strain evidence="2">S2</strain>
        <tissue evidence="2">Leaf</tissue>
    </source>
</reference>
<dbReference type="Gene3D" id="2.60.210.10">
    <property type="entry name" value="Apoptosis, Tumor Necrosis Factor Receptor Associated Protein 2, Chain A"/>
    <property type="match status" value="2"/>
</dbReference>
<comment type="caution">
    <text evidence="2">The sequence shown here is derived from an EMBL/GenBank/DDBJ whole genome shotgun (WGS) entry which is preliminary data.</text>
</comment>
<evidence type="ECO:0000259" key="1">
    <source>
        <dbReference type="PROSITE" id="PS50144"/>
    </source>
</evidence>
<dbReference type="Pfam" id="PF22486">
    <property type="entry name" value="MATH_2"/>
    <property type="match status" value="2"/>
</dbReference>
<feature type="domain" description="MATH" evidence="1">
    <location>
        <begin position="1"/>
        <end position="79"/>
    </location>
</feature>
<dbReference type="EMBL" id="SMOL01000753">
    <property type="protein sequence ID" value="KAB2599235.1"/>
    <property type="molecule type" value="Genomic_DNA"/>
</dbReference>
<dbReference type="SUPFAM" id="SSF49599">
    <property type="entry name" value="TRAF domain-like"/>
    <property type="match status" value="2"/>
</dbReference>
<dbReference type="CDD" id="cd00121">
    <property type="entry name" value="MATH"/>
    <property type="match status" value="2"/>
</dbReference>
<reference evidence="3" key="2">
    <citation type="submission" date="2019-10" db="EMBL/GenBank/DDBJ databases">
        <title>A de novo genome assembly of a pear dwarfing rootstock.</title>
        <authorList>
            <person name="Wang F."/>
            <person name="Wang J."/>
            <person name="Li S."/>
            <person name="Zhang Y."/>
            <person name="Fang M."/>
            <person name="Ma L."/>
            <person name="Zhao Y."/>
            <person name="Jiang S."/>
        </authorList>
    </citation>
    <scope>NUCLEOTIDE SEQUENCE [LARGE SCALE GENOMIC DNA]</scope>
</reference>
<dbReference type="AlphaFoldDB" id="A0A5N5F865"/>
<proteinExistence type="predicted"/>
<evidence type="ECO:0000313" key="2">
    <source>
        <dbReference type="EMBL" id="KAB2599235.1"/>
    </source>
</evidence>
<name>A0A5N5F865_9ROSA</name>
<evidence type="ECO:0000313" key="3">
    <source>
        <dbReference type="Proteomes" id="UP000327157"/>
    </source>
</evidence>
<dbReference type="GO" id="GO:0016301">
    <property type="term" value="F:kinase activity"/>
    <property type="evidence" value="ECO:0007669"/>
    <property type="project" value="UniProtKB-KW"/>
</dbReference>